<reference evidence="2" key="1">
    <citation type="journal article" date="2011" name="Nature">
        <title>Genome sequence and analysis of the tuber crop potato.</title>
        <authorList>
            <consortium name="The Potato Genome Sequencing Consortium"/>
        </authorList>
    </citation>
    <scope>NUCLEOTIDE SEQUENCE [LARGE SCALE GENOMIC DNA]</scope>
    <source>
        <strain evidence="2">cv. DM1-3 516 R44</strain>
    </source>
</reference>
<dbReference type="AlphaFoldDB" id="M1AV49"/>
<sequence length="62" mass="7166">MLSPSSFAEILSLILAKLDENSPSTIKDVSKWHFFIRSFDKRPQNGTSSLPFFSFEHFILIF</sequence>
<organism evidence="1 2">
    <name type="scientific">Solanum tuberosum</name>
    <name type="common">Potato</name>
    <dbReference type="NCBI Taxonomy" id="4113"/>
    <lineage>
        <taxon>Eukaryota</taxon>
        <taxon>Viridiplantae</taxon>
        <taxon>Streptophyta</taxon>
        <taxon>Embryophyta</taxon>
        <taxon>Tracheophyta</taxon>
        <taxon>Spermatophyta</taxon>
        <taxon>Magnoliopsida</taxon>
        <taxon>eudicotyledons</taxon>
        <taxon>Gunneridae</taxon>
        <taxon>Pentapetalae</taxon>
        <taxon>asterids</taxon>
        <taxon>lamiids</taxon>
        <taxon>Solanales</taxon>
        <taxon>Solanaceae</taxon>
        <taxon>Solanoideae</taxon>
        <taxon>Solaneae</taxon>
        <taxon>Solanum</taxon>
    </lineage>
</organism>
<dbReference type="PaxDb" id="4113-PGSC0003DMT400031052"/>
<evidence type="ECO:0000313" key="2">
    <source>
        <dbReference type="Proteomes" id="UP000011115"/>
    </source>
</evidence>
<reference evidence="1" key="2">
    <citation type="submission" date="2015-06" db="UniProtKB">
        <authorList>
            <consortium name="EnsemblPlants"/>
        </authorList>
    </citation>
    <scope>IDENTIFICATION</scope>
    <source>
        <strain evidence="1">DM1-3 516 R44</strain>
    </source>
</reference>
<dbReference type="Gramene" id="PGSC0003DMT400031049">
    <property type="protein sequence ID" value="PGSC0003DMT400031049"/>
    <property type="gene ID" value="PGSC0003DMG400011892"/>
</dbReference>
<dbReference type="EnsemblPlants" id="PGSC0003DMT400031052">
    <property type="protein sequence ID" value="PGSC0003DMT400031052"/>
    <property type="gene ID" value="PGSC0003DMG400011892"/>
</dbReference>
<dbReference type="ExpressionAtlas" id="M1AV49">
    <property type="expression patterns" value="baseline"/>
</dbReference>
<keyword evidence="2" id="KW-1185">Reference proteome</keyword>
<dbReference type="InParanoid" id="M1AV49"/>
<dbReference type="Gramene" id="PGSC0003DMT400031047">
    <property type="protein sequence ID" value="PGSC0003DMT400031047"/>
    <property type="gene ID" value="PGSC0003DMG400011892"/>
</dbReference>
<dbReference type="HOGENOM" id="CLU_208727_0_0_1"/>
<proteinExistence type="predicted"/>
<dbReference type="Gramene" id="PGSC0003DMT400031052">
    <property type="protein sequence ID" value="PGSC0003DMT400031052"/>
    <property type="gene ID" value="PGSC0003DMG400011892"/>
</dbReference>
<dbReference type="EnsemblPlants" id="PGSC0003DMT400031047">
    <property type="protein sequence ID" value="PGSC0003DMT400031047"/>
    <property type="gene ID" value="PGSC0003DMG400011892"/>
</dbReference>
<dbReference type="EnsemblPlants" id="PGSC0003DMT400031049">
    <property type="protein sequence ID" value="PGSC0003DMT400031049"/>
    <property type="gene ID" value="PGSC0003DMG400011892"/>
</dbReference>
<name>M1AV49_SOLTU</name>
<protein>
    <submittedName>
        <fullName evidence="1">Uncharacterized protein</fullName>
    </submittedName>
</protein>
<dbReference type="Proteomes" id="UP000011115">
    <property type="component" value="Unassembled WGS sequence"/>
</dbReference>
<accession>M1AV49</accession>
<evidence type="ECO:0000313" key="1">
    <source>
        <dbReference type="EnsemblPlants" id="PGSC0003DMT400031052"/>
    </source>
</evidence>